<feature type="transmembrane region" description="Helical" evidence="2">
    <location>
        <begin position="34"/>
        <end position="54"/>
    </location>
</feature>
<evidence type="ECO:0000313" key="4">
    <source>
        <dbReference type="Proteomes" id="UP000460290"/>
    </source>
</evidence>
<accession>A0A844Z3G3</accession>
<keyword evidence="2" id="KW-0812">Transmembrane</keyword>
<keyword evidence="2" id="KW-1133">Transmembrane helix</keyword>
<feature type="transmembrane region" description="Helical" evidence="2">
    <location>
        <begin position="60"/>
        <end position="81"/>
    </location>
</feature>
<dbReference type="Proteomes" id="UP000460290">
    <property type="component" value="Unassembled WGS sequence"/>
</dbReference>
<evidence type="ECO:0000313" key="3">
    <source>
        <dbReference type="EMBL" id="MXO83231.1"/>
    </source>
</evidence>
<evidence type="ECO:0008006" key="5">
    <source>
        <dbReference type="Google" id="ProtNLM"/>
    </source>
</evidence>
<keyword evidence="1" id="KW-0175">Coiled coil</keyword>
<comment type="caution">
    <text evidence="3">The sequence shown here is derived from an EMBL/GenBank/DDBJ whole genome shotgun (WGS) entry which is preliminary data.</text>
</comment>
<protein>
    <recommendedName>
        <fullName evidence="5">DUF3137 domain-containing protein</fullName>
    </recommendedName>
</protein>
<dbReference type="AlphaFoldDB" id="A0A844Z3G3"/>
<feature type="coiled-coil region" evidence="1">
    <location>
        <begin position="170"/>
        <end position="206"/>
    </location>
</feature>
<gene>
    <name evidence="3" type="ORF">GRI35_07600</name>
</gene>
<keyword evidence="4" id="KW-1185">Reference proteome</keyword>
<proteinExistence type="predicted"/>
<organism evidence="3 4">
    <name type="scientific">Pontixanthobacter aestiaquae</name>
    <dbReference type="NCBI Taxonomy" id="1509367"/>
    <lineage>
        <taxon>Bacteria</taxon>
        <taxon>Pseudomonadati</taxon>
        <taxon>Pseudomonadota</taxon>
        <taxon>Alphaproteobacteria</taxon>
        <taxon>Sphingomonadales</taxon>
        <taxon>Erythrobacteraceae</taxon>
        <taxon>Pontixanthobacter</taxon>
    </lineage>
</organism>
<dbReference type="RefSeq" id="WP_160613605.1">
    <property type="nucleotide sequence ID" value="NZ_JAUFQM010000001.1"/>
</dbReference>
<keyword evidence="2" id="KW-0472">Membrane</keyword>
<reference evidence="3 4" key="1">
    <citation type="submission" date="2019-12" db="EMBL/GenBank/DDBJ databases">
        <title>Genomic-based taxomic classification of the family Erythrobacteraceae.</title>
        <authorList>
            <person name="Xu L."/>
        </authorList>
    </citation>
    <scope>NUCLEOTIDE SEQUENCE [LARGE SCALE GENOMIC DNA]</scope>
    <source>
        <strain evidence="3 4">KCTC 42006</strain>
    </source>
</reference>
<evidence type="ECO:0000256" key="2">
    <source>
        <dbReference type="SAM" id="Phobius"/>
    </source>
</evidence>
<sequence length="275" mass="30231">MTSYCQDQHQRREEAVEAALTISAKRAAQVKRRAFDGLLATFIGLAVTAGFYFVNADSLWQLPATISGLAALYTWHNVLLFGSMNDVQLRAISAVEGGGFTVEQTKQSTPLGCKLKVILEPTTQTTAHLWDESCVADQIDADDATTFAWTPSGTFAAIELPQKPQGKLVLADYQTALAKRIDRLVALENEQAARKLLKQVERIENTVAIDDLSKFGQAFVSGSEWLIAKVQFPSEGVSVEGLEHDPQLLAFLRDDDCLEAFLNGVYAGHEDYEMD</sequence>
<evidence type="ECO:0000256" key="1">
    <source>
        <dbReference type="SAM" id="Coils"/>
    </source>
</evidence>
<name>A0A844Z3G3_9SPHN</name>
<dbReference type="EMBL" id="WTYZ01000001">
    <property type="protein sequence ID" value="MXO83231.1"/>
    <property type="molecule type" value="Genomic_DNA"/>
</dbReference>